<keyword evidence="1" id="KW-1133">Transmembrane helix</keyword>
<sequence>MRVQRVCQMSIPFPSRRQRGAGLIEVLVAVLLVAVGLLGAVRIHVRAIEYTVDTERRQMASMLASELLETLRGDTATVLDAKGAPVAELGGYQKLEGAAMPAAPAACQPLPQPRAQRLACWGERARKLVPDLTEDRIDSSFAVSADADGLVSVTVAWPVKKGQCLDGSDNEFCTFTLRSRL</sequence>
<evidence type="ECO:0000313" key="2">
    <source>
        <dbReference type="EMBL" id="SDZ48940.1"/>
    </source>
</evidence>
<evidence type="ECO:0000256" key="1">
    <source>
        <dbReference type="SAM" id="Phobius"/>
    </source>
</evidence>
<dbReference type="EMBL" id="FNPE01000028">
    <property type="protein sequence ID" value="SDZ48940.1"/>
    <property type="molecule type" value="Genomic_DNA"/>
</dbReference>
<dbReference type="Proteomes" id="UP000183417">
    <property type="component" value="Unassembled WGS sequence"/>
</dbReference>
<reference evidence="2 3" key="1">
    <citation type="submission" date="2016-10" db="EMBL/GenBank/DDBJ databases">
        <authorList>
            <person name="de Groot N.N."/>
        </authorList>
    </citation>
    <scope>NUCLEOTIDE SEQUENCE [LARGE SCALE GENOMIC DNA]</scope>
    <source>
        <strain evidence="2 3">LMG 24775</strain>
    </source>
</reference>
<dbReference type="NCBIfam" id="TIGR02523">
    <property type="entry name" value="type_IV_pilV"/>
    <property type="match status" value="1"/>
</dbReference>
<evidence type="ECO:0000313" key="3">
    <source>
        <dbReference type="Proteomes" id="UP000183417"/>
    </source>
</evidence>
<dbReference type="InterPro" id="IPR012902">
    <property type="entry name" value="N_methyl_site"/>
</dbReference>
<keyword evidence="1" id="KW-0472">Membrane</keyword>
<keyword evidence="1" id="KW-0812">Transmembrane</keyword>
<dbReference type="InterPro" id="IPR013362">
    <property type="entry name" value="Pilus_4_PilV"/>
</dbReference>
<accession>A0A1H3TFR0</accession>
<proteinExistence type="predicted"/>
<gene>
    <name evidence="2" type="ORF">SAMN05421547_12827</name>
</gene>
<dbReference type="AlphaFoldDB" id="A0A1H3TFR0"/>
<organism evidence="2 3">
    <name type="scientific">Delftia lacustris</name>
    <dbReference type="NCBI Taxonomy" id="558537"/>
    <lineage>
        <taxon>Bacteria</taxon>
        <taxon>Pseudomonadati</taxon>
        <taxon>Pseudomonadota</taxon>
        <taxon>Betaproteobacteria</taxon>
        <taxon>Burkholderiales</taxon>
        <taxon>Comamonadaceae</taxon>
        <taxon>Delftia</taxon>
    </lineage>
</organism>
<name>A0A1H3TFR0_9BURK</name>
<feature type="transmembrane region" description="Helical" evidence="1">
    <location>
        <begin position="21"/>
        <end position="41"/>
    </location>
</feature>
<dbReference type="Pfam" id="PF07963">
    <property type="entry name" value="N_methyl"/>
    <property type="match status" value="1"/>
</dbReference>
<protein>
    <submittedName>
        <fullName evidence="2">Type IV pilus assembly protein PilV</fullName>
    </submittedName>
</protein>